<dbReference type="Pfam" id="PF00196">
    <property type="entry name" value="GerE"/>
    <property type="match status" value="1"/>
</dbReference>
<dbReference type="CDD" id="cd06170">
    <property type="entry name" value="LuxR_C_like"/>
    <property type="match status" value="1"/>
</dbReference>
<keyword evidence="7" id="KW-1185">Reference proteome</keyword>
<evidence type="ECO:0000313" key="7">
    <source>
        <dbReference type="Proteomes" id="UP000091979"/>
    </source>
</evidence>
<comment type="caution">
    <text evidence="3">Lacks conserved residue(s) required for the propagation of feature annotation.</text>
</comment>
<keyword evidence="2" id="KW-0238">DNA-binding</keyword>
<dbReference type="InterPro" id="IPR058245">
    <property type="entry name" value="NreC/VraR/RcsB-like_REC"/>
</dbReference>
<dbReference type="EMBL" id="JXMS01000005">
    <property type="protein sequence ID" value="OBQ55227.1"/>
    <property type="molecule type" value="Genomic_DNA"/>
</dbReference>
<feature type="domain" description="HTH luxR-type" evidence="4">
    <location>
        <begin position="151"/>
        <end position="216"/>
    </location>
</feature>
<dbReference type="OrthoDB" id="9780312at2"/>
<organism evidence="6 7">
    <name type="scientific">Halodesulfovibrio spirochaetisodalis</name>
    <dbReference type="NCBI Taxonomy" id="1560234"/>
    <lineage>
        <taxon>Bacteria</taxon>
        <taxon>Pseudomonadati</taxon>
        <taxon>Thermodesulfobacteriota</taxon>
        <taxon>Desulfovibrionia</taxon>
        <taxon>Desulfovibrionales</taxon>
        <taxon>Desulfovibrionaceae</taxon>
        <taxon>Halodesulfovibrio</taxon>
    </lineage>
</organism>
<dbReference type="InterPro" id="IPR000792">
    <property type="entry name" value="Tscrpt_reg_LuxR_C"/>
</dbReference>
<keyword evidence="1" id="KW-0597">Phosphoprotein</keyword>
<dbReference type="PRINTS" id="PR00038">
    <property type="entry name" value="HTHLUXR"/>
</dbReference>
<dbReference type="Gene3D" id="3.40.50.2300">
    <property type="match status" value="1"/>
</dbReference>
<dbReference type="PATRIC" id="fig|1560234.3.peg.2851"/>
<dbReference type="InterPro" id="IPR016032">
    <property type="entry name" value="Sig_transdc_resp-reg_C-effctor"/>
</dbReference>
<evidence type="ECO:0000256" key="3">
    <source>
        <dbReference type="PROSITE-ProRule" id="PRU00169"/>
    </source>
</evidence>
<dbReference type="CDD" id="cd17535">
    <property type="entry name" value="REC_NarL-like"/>
    <property type="match status" value="1"/>
</dbReference>
<dbReference type="InterPro" id="IPR039420">
    <property type="entry name" value="WalR-like"/>
</dbReference>
<protein>
    <submittedName>
        <fullName evidence="6">LuxR family transcriptional regulator</fullName>
    </submittedName>
</protein>
<dbReference type="PANTHER" id="PTHR43214">
    <property type="entry name" value="TWO-COMPONENT RESPONSE REGULATOR"/>
    <property type="match status" value="1"/>
</dbReference>
<name>A0A1B7XI69_9BACT</name>
<comment type="caution">
    <text evidence="6">The sequence shown here is derived from an EMBL/GenBank/DDBJ whole genome shotgun (WGS) entry which is preliminary data.</text>
</comment>
<dbReference type="AlphaFoldDB" id="A0A1B7XI69"/>
<reference evidence="6 7" key="1">
    <citation type="submission" date="2015-01" db="EMBL/GenBank/DDBJ databases">
        <title>Desulfovibrio sp. JC271 draft genome sequence.</title>
        <authorList>
            <person name="Shivani Y."/>
            <person name="Subhash Y."/>
            <person name="Sasikala C."/>
            <person name="Ramana C.V."/>
        </authorList>
    </citation>
    <scope>NUCLEOTIDE SEQUENCE [LARGE SCALE GENOMIC DNA]</scope>
    <source>
        <strain evidence="6 7">JC271</strain>
    </source>
</reference>
<proteinExistence type="predicted"/>
<dbReference type="RefSeq" id="WP_066853029.1">
    <property type="nucleotide sequence ID" value="NZ_JXMS01000005.1"/>
</dbReference>
<dbReference type="Proteomes" id="UP000091979">
    <property type="component" value="Unassembled WGS sequence"/>
</dbReference>
<dbReference type="GO" id="GO:0003677">
    <property type="term" value="F:DNA binding"/>
    <property type="evidence" value="ECO:0007669"/>
    <property type="project" value="UniProtKB-KW"/>
</dbReference>
<dbReference type="GO" id="GO:0000160">
    <property type="term" value="P:phosphorelay signal transduction system"/>
    <property type="evidence" value="ECO:0007669"/>
    <property type="project" value="InterPro"/>
</dbReference>
<dbReference type="STRING" id="1560234.SP90_04500"/>
<evidence type="ECO:0000256" key="2">
    <source>
        <dbReference type="ARBA" id="ARBA00023125"/>
    </source>
</evidence>
<dbReference type="SUPFAM" id="SSF46894">
    <property type="entry name" value="C-terminal effector domain of the bipartite response regulators"/>
    <property type="match status" value="1"/>
</dbReference>
<gene>
    <name evidence="6" type="ORF">SP90_04500</name>
</gene>
<evidence type="ECO:0000259" key="5">
    <source>
        <dbReference type="PROSITE" id="PS50110"/>
    </source>
</evidence>
<feature type="domain" description="Response regulatory" evidence="5">
    <location>
        <begin position="10"/>
        <end position="126"/>
    </location>
</feature>
<dbReference type="GO" id="GO:0006355">
    <property type="term" value="P:regulation of DNA-templated transcription"/>
    <property type="evidence" value="ECO:0007669"/>
    <property type="project" value="InterPro"/>
</dbReference>
<dbReference type="PROSITE" id="PS50043">
    <property type="entry name" value="HTH_LUXR_2"/>
    <property type="match status" value="1"/>
</dbReference>
<accession>A0A1B7XI69</accession>
<evidence type="ECO:0000256" key="1">
    <source>
        <dbReference type="ARBA" id="ARBA00022553"/>
    </source>
</evidence>
<dbReference type="Pfam" id="PF00072">
    <property type="entry name" value="Response_reg"/>
    <property type="match status" value="1"/>
</dbReference>
<dbReference type="InterPro" id="IPR011006">
    <property type="entry name" value="CheY-like_superfamily"/>
</dbReference>
<sequence length="221" mass="23959">MNNSSLRPIRLLVVDNHEIFRIGLRESLSKHADMSIVGEASNGNDALAQAKLLTPDVILMNISMPVMDGVQTSQELKKLNLSSRIIILTNNTSGDIVFSAIKSGAMGYLLKDIAAEELAQYIRKVNQGEPAFTPSIALEALSIIATPGEPKHVESHPLTPREVEILQLVAEGKGNKTIATELTVSEATVSTHMNNILTKLHLSNRVQATLYALRKGLSTLT</sequence>
<dbReference type="PANTHER" id="PTHR43214:SF37">
    <property type="entry name" value="TRANSCRIPTIONAL REGULATORY PROTEIN YDFI"/>
    <property type="match status" value="1"/>
</dbReference>
<dbReference type="InterPro" id="IPR001789">
    <property type="entry name" value="Sig_transdc_resp-reg_receiver"/>
</dbReference>
<evidence type="ECO:0000313" key="6">
    <source>
        <dbReference type="EMBL" id="OBQ55227.1"/>
    </source>
</evidence>
<evidence type="ECO:0000259" key="4">
    <source>
        <dbReference type="PROSITE" id="PS50043"/>
    </source>
</evidence>
<dbReference type="PROSITE" id="PS50110">
    <property type="entry name" value="RESPONSE_REGULATORY"/>
    <property type="match status" value="1"/>
</dbReference>
<dbReference type="SUPFAM" id="SSF52172">
    <property type="entry name" value="CheY-like"/>
    <property type="match status" value="1"/>
</dbReference>
<dbReference type="PROSITE" id="PS00622">
    <property type="entry name" value="HTH_LUXR_1"/>
    <property type="match status" value="1"/>
</dbReference>
<dbReference type="SMART" id="SM00448">
    <property type="entry name" value="REC"/>
    <property type="match status" value="1"/>
</dbReference>
<dbReference type="SMART" id="SM00421">
    <property type="entry name" value="HTH_LUXR"/>
    <property type="match status" value="1"/>
</dbReference>